<gene>
    <name evidence="3" type="primary">LOC111469109</name>
</gene>
<name>A0A6J1I1Z0_CUCMA</name>
<dbReference type="RefSeq" id="XP_022970120.1">
    <property type="nucleotide sequence ID" value="XM_023114352.1"/>
</dbReference>
<dbReference type="Proteomes" id="UP000504608">
    <property type="component" value="Unplaced"/>
</dbReference>
<evidence type="ECO:0000313" key="3">
    <source>
        <dbReference type="RefSeq" id="XP_022970120.1"/>
    </source>
</evidence>
<dbReference type="PANTHER" id="PTHR48175:SF3">
    <property type="entry name" value="OS04G0581700 PROTEIN"/>
    <property type="match status" value="1"/>
</dbReference>
<feature type="compositionally biased region" description="Polar residues" evidence="1">
    <location>
        <begin position="55"/>
        <end position="67"/>
    </location>
</feature>
<reference evidence="3" key="1">
    <citation type="submission" date="2025-08" db="UniProtKB">
        <authorList>
            <consortium name="RefSeq"/>
        </authorList>
    </citation>
    <scope>IDENTIFICATION</scope>
    <source>
        <tissue evidence="3">Young leaves</tissue>
    </source>
</reference>
<protein>
    <submittedName>
        <fullName evidence="3">Uncharacterized protein LOC111469109</fullName>
    </submittedName>
</protein>
<dbReference type="KEGG" id="cmax:111469109"/>
<accession>A0A6J1I1Z0</accession>
<keyword evidence="2" id="KW-1185">Reference proteome</keyword>
<dbReference type="GeneID" id="111469109"/>
<feature type="region of interest" description="Disordered" evidence="1">
    <location>
        <begin position="47"/>
        <end position="67"/>
    </location>
</feature>
<proteinExistence type="predicted"/>
<organism evidence="2 3">
    <name type="scientific">Cucurbita maxima</name>
    <name type="common">Pumpkin</name>
    <name type="synonym">Winter squash</name>
    <dbReference type="NCBI Taxonomy" id="3661"/>
    <lineage>
        <taxon>Eukaryota</taxon>
        <taxon>Viridiplantae</taxon>
        <taxon>Streptophyta</taxon>
        <taxon>Embryophyta</taxon>
        <taxon>Tracheophyta</taxon>
        <taxon>Spermatophyta</taxon>
        <taxon>Magnoliopsida</taxon>
        <taxon>eudicotyledons</taxon>
        <taxon>Gunneridae</taxon>
        <taxon>Pentapetalae</taxon>
        <taxon>rosids</taxon>
        <taxon>fabids</taxon>
        <taxon>Cucurbitales</taxon>
        <taxon>Cucurbitaceae</taxon>
        <taxon>Cucurbiteae</taxon>
        <taxon>Cucurbita</taxon>
    </lineage>
</organism>
<evidence type="ECO:0000256" key="1">
    <source>
        <dbReference type="SAM" id="MobiDB-lite"/>
    </source>
</evidence>
<sequence length="67" mass="7450">MMLVSVLAEILEEYTVLLTEVLRQLFHSAPFPRRVRFLILHNLPFANNSSSSSSALIHSNRPSGAVA</sequence>
<evidence type="ECO:0000313" key="2">
    <source>
        <dbReference type="Proteomes" id="UP000504608"/>
    </source>
</evidence>
<dbReference type="AlphaFoldDB" id="A0A6J1I1Z0"/>
<dbReference type="PANTHER" id="PTHR48175">
    <property type="entry name" value="OS04G0581700 PROTEIN"/>
    <property type="match status" value="1"/>
</dbReference>